<sequence>MLTMLHIVEVMTPFGGVPVKLLRLAEAVDPERGRLVFIVFQPAALDEVVSRLGSPVRQVGSVSPVRIVRALDRAIEEERPDVVCSHHTRGLITGYLAAKRHGLPLIHHEHSSAHYRQGIGRLAAQAIMPRVDRVICNSLYTLRTIQAAYPGIAGRLCHLHDPVVERLATTPAHAIRTELGLSETDLVIGHIGGLIPERDQSSLILAIDLLRRSNPHVKLVLVGDGPERARLEALVRTRHLEALVRFAGYRDPGDLLGVMDLYVNPCVDEGFGIAVVEAMLAGLPVVIAEAGSHPELIVDGECGLLYEPGNAVDLAARLQWLIDRPADARGMGARARLHAQREFATGRFMTGYLNLMQPVACDLEPRLQ</sequence>
<dbReference type="InParanoid" id="A0A330KZU1"/>
<dbReference type="AlphaFoldDB" id="A0A330KZU1"/>
<keyword evidence="4" id="KW-1185">Reference proteome</keyword>
<dbReference type="Proteomes" id="UP000248168">
    <property type="component" value="Unassembled WGS sequence"/>
</dbReference>
<keyword evidence="3" id="KW-0808">Transferase</keyword>
<evidence type="ECO:0000313" key="4">
    <source>
        <dbReference type="Proteomes" id="UP000248168"/>
    </source>
</evidence>
<dbReference type="PANTHER" id="PTHR45947">
    <property type="entry name" value="SULFOQUINOVOSYL TRANSFERASE SQD2"/>
    <property type="match status" value="1"/>
</dbReference>
<dbReference type="EMBL" id="OUNR01000001">
    <property type="protein sequence ID" value="SPP62990.1"/>
    <property type="molecule type" value="Genomic_DNA"/>
</dbReference>
<dbReference type="SUPFAM" id="SSF53756">
    <property type="entry name" value="UDP-Glycosyltransferase/glycogen phosphorylase"/>
    <property type="match status" value="1"/>
</dbReference>
<dbReference type="Pfam" id="PF13439">
    <property type="entry name" value="Glyco_transf_4"/>
    <property type="match status" value="1"/>
</dbReference>
<feature type="domain" description="Glycosyl transferase family 1" evidence="1">
    <location>
        <begin position="175"/>
        <end position="336"/>
    </location>
</feature>
<dbReference type="Gene3D" id="3.40.50.2000">
    <property type="entry name" value="Glycogen Phosphorylase B"/>
    <property type="match status" value="2"/>
</dbReference>
<dbReference type="InterPro" id="IPR050194">
    <property type="entry name" value="Glycosyltransferase_grp1"/>
</dbReference>
<proteinExistence type="predicted"/>
<evidence type="ECO:0000259" key="2">
    <source>
        <dbReference type="Pfam" id="PF13439"/>
    </source>
</evidence>
<reference evidence="4" key="1">
    <citation type="submission" date="2018-04" db="EMBL/GenBank/DDBJ databases">
        <authorList>
            <person name="Lucker S."/>
            <person name="Sakoula D."/>
        </authorList>
    </citation>
    <scope>NUCLEOTIDE SEQUENCE [LARGE SCALE GENOMIC DNA]</scope>
</reference>
<dbReference type="InterPro" id="IPR001296">
    <property type="entry name" value="Glyco_trans_1"/>
</dbReference>
<feature type="domain" description="Glycosyltransferase subfamily 4-like N-terminal" evidence="2">
    <location>
        <begin position="15"/>
        <end position="150"/>
    </location>
</feature>
<dbReference type="Pfam" id="PF00534">
    <property type="entry name" value="Glycos_transf_1"/>
    <property type="match status" value="1"/>
</dbReference>
<dbReference type="InterPro" id="IPR028098">
    <property type="entry name" value="Glyco_trans_4-like_N"/>
</dbReference>
<dbReference type="RefSeq" id="WP_121987603.1">
    <property type="nucleotide sequence ID" value="NZ_OUNR01000001.1"/>
</dbReference>
<organism evidence="3 4">
    <name type="scientific">Nitrospira lenta</name>
    <dbReference type="NCBI Taxonomy" id="1436998"/>
    <lineage>
        <taxon>Bacteria</taxon>
        <taxon>Pseudomonadati</taxon>
        <taxon>Nitrospirota</taxon>
        <taxon>Nitrospiria</taxon>
        <taxon>Nitrospirales</taxon>
        <taxon>Nitrospiraceae</taxon>
        <taxon>Nitrospira</taxon>
    </lineage>
</organism>
<dbReference type="CDD" id="cd03801">
    <property type="entry name" value="GT4_PimA-like"/>
    <property type="match status" value="1"/>
</dbReference>
<dbReference type="OrthoDB" id="9802525at2"/>
<protein>
    <submittedName>
        <fullName evidence="3">Putative Glycosyl transferase group 1</fullName>
    </submittedName>
</protein>
<name>A0A330KZU1_9BACT</name>
<evidence type="ECO:0000313" key="3">
    <source>
        <dbReference type="EMBL" id="SPP62990.1"/>
    </source>
</evidence>
<gene>
    <name evidence="3" type="ORF">NITLEN_10076</name>
</gene>
<dbReference type="FunCoup" id="A0A330KZU1">
    <property type="interactions" value="37"/>
</dbReference>
<accession>A0A330KZU1</accession>
<evidence type="ECO:0000259" key="1">
    <source>
        <dbReference type="Pfam" id="PF00534"/>
    </source>
</evidence>
<dbReference type="GO" id="GO:0016757">
    <property type="term" value="F:glycosyltransferase activity"/>
    <property type="evidence" value="ECO:0007669"/>
    <property type="project" value="InterPro"/>
</dbReference>
<dbReference type="PANTHER" id="PTHR45947:SF3">
    <property type="entry name" value="SULFOQUINOVOSYL TRANSFERASE SQD2"/>
    <property type="match status" value="1"/>
</dbReference>